<keyword evidence="4" id="KW-1185">Reference proteome</keyword>
<sequence>MGLNVPRYHSGLRAAFYRGGTSRGLIVTASHLAAYDQATRDRILCAAMGSPDPDGRQIDGLGGGASSLSKIAIINAPGRGFVKTAAEAGNPLPGVEWADDFTQARDRRTGWDVVYRFGQVPIKSGTTVDWSTTCANLVAAVAHSAVRSGNVNGKRIDQHLLREGHAITDEFRFPLRILCANTGGRFTAHVPVARAGSLWQPVDVGSASISGVPGTAPSTIVETPLDGPVLLPTGNPRDEVTLPDGSTIAVSIVNAGLPIIFVRASDFGVDFNKLTSHPADLDSDGALGARVEELRKAASQLCSELRQLYFPGSASPKVCLLHRRAAYKSTGGTDVTEDSNDIVARAISVGQFHRTIPATVLSALGVASGFKETTVSEIIREGSSDTTALTPKWAKELNKGKRGLIRFLRVGQPAGVSSTCIRVPAGASQPDAILMERTAKLIMNGDVSIPAQLM</sequence>
<dbReference type="GO" id="GO:0016853">
    <property type="term" value="F:isomerase activity"/>
    <property type="evidence" value="ECO:0007669"/>
    <property type="project" value="UniProtKB-KW"/>
</dbReference>
<organism evidence="3 4">
    <name type="scientific">Jaminaea rosea</name>
    <dbReference type="NCBI Taxonomy" id="1569628"/>
    <lineage>
        <taxon>Eukaryota</taxon>
        <taxon>Fungi</taxon>
        <taxon>Dikarya</taxon>
        <taxon>Basidiomycota</taxon>
        <taxon>Ustilaginomycotina</taxon>
        <taxon>Exobasidiomycetes</taxon>
        <taxon>Microstromatales</taxon>
        <taxon>Microstromatales incertae sedis</taxon>
        <taxon>Jaminaea</taxon>
    </lineage>
</organism>
<protein>
    <submittedName>
        <fullName evidence="3">DUF453-domain-containing protein</fullName>
    </submittedName>
</protein>
<feature type="non-terminal residue" evidence="3">
    <location>
        <position position="454"/>
    </location>
</feature>
<evidence type="ECO:0000256" key="1">
    <source>
        <dbReference type="ARBA" id="ARBA00007673"/>
    </source>
</evidence>
<name>A0A316UZ46_9BASI</name>
<dbReference type="PANTHER" id="PTHR43709">
    <property type="entry name" value="ACONITATE ISOMERASE-RELATED"/>
    <property type="match status" value="1"/>
</dbReference>
<dbReference type="STRING" id="1569628.A0A316UZ46"/>
<dbReference type="Gene3D" id="3.10.310.10">
    <property type="entry name" value="Diaminopimelate Epimerase, Chain A, domain 1"/>
    <property type="match status" value="2"/>
</dbReference>
<dbReference type="GeneID" id="37026072"/>
<evidence type="ECO:0000256" key="2">
    <source>
        <dbReference type="ARBA" id="ARBA00023235"/>
    </source>
</evidence>
<dbReference type="EMBL" id="KZ819662">
    <property type="protein sequence ID" value="PWN30556.1"/>
    <property type="molecule type" value="Genomic_DNA"/>
</dbReference>
<dbReference type="RefSeq" id="XP_025365168.1">
    <property type="nucleotide sequence ID" value="XM_025504249.1"/>
</dbReference>
<keyword evidence="2" id="KW-0413">Isomerase</keyword>
<proteinExistence type="inferred from homology"/>
<dbReference type="SUPFAM" id="SSF54506">
    <property type="entry name" value="Diaminopimelate epimerase-like"/>
    <property type="match status" value="2"/>
</dbReference>
<dbReference type="PANTHER" id="PTHR43709:SF2">
    <property type="entry name" value="DUF453 DOMAIN PROTEIN (AFU_ORTHOLOGUE AFUA_6G00360)"/>
    <property type="match status" value="1"/>
</dbReference>
<dbReference type="Proteomes" id="UP000245884">
    <property type="component" value="Unassembled WGS sequence"/>
</dbReference>
<dbReference type="AlphaFoldDB" id="A0A316UZ46"/>
<reference evidence="3 4" key="1">
    <citation type="journal article" date="2018" name="Mol. Biol. Evol.">
        <title>Broad Genomic Sampling Reveals a Smut Pathogenic Ancestry of the Fungal Clade Ustilaginomycotina.</title>
        <authorList>
            <person name="Kijpornyongpan T."/>
            <person name="Mondo S.J."/>
            <person name="Barry K."/>
            <person name="Sandor L."/>
            <person name="Lee J."/>
            <person name="Lipzen A."/>
            <person name="Pangilinan J."/>
            <person name="LaButti K."/>
            <person name="Hainaut M."/>
            <person name="Henrissat B."/>
            <person name="Grigoriev I.V."/>
            <person name="Spatafora J.W."/>
            <person name="Aime M.C."/>
        </authorList>
    </citation>
    <scope>NUCLEOTIDE SEQUENCE [LARGE SCALE GENOMIC DNA]</scope>
    <source>
        <strain evidence="3 4">MCA 5214</strain>
    </source>
</reference>
<accession>A0A316UZ46</accession>
<evidence type="ECO:0000313" key="3">
    <source>
        <dbReference type="EMBL" id="PWN30556.1"/>
    </source>
</evidence>
<gene>
    <name evidence="3" type="ORF">BDZ90DRAFT_215843</name>
</gene>
<dbReference type="OrthoDB" id="10267539at2759"/>
<evidence type="ECO:0000313" key="4">
    <source>
        <dbReference type="Proteomes" id="UP000245884"/>
    </source>
</evidence>
<comment type="similarity">
    <text evidence="1">Belongs to the PrpF family.</text>
</comment>
<dbReference type="InterPro" id="IPR007400">
    <property type="entry name" value="PrpF-like"/>
</dbReference>
<dbReference type="Pfam" id="PF04303">
    <property type="entry name" value="PrpF"/>
    <property type="match status" value="2"/>
</dbReference>